<gene>
    <name evidence="1" type="ORF">FWK35_00005267</name>
</gene>
<accession>A0A6G0ZMT6</accession>
<dbReference type="EMBL" id="VUJU01000149">
    <property type="protein sequence ID" value="KAF0772679.1"/>
    <property type="molecule type" value="Genomic_DNA"/>
</dbReference>
<name>A0A6G0ZMT6_APHCR</name>
<sequence>MGKNIQAVFSDPSYDGVPTPCKKSYIRETKTRAQETVKSSRRLGISMTLKGRS</sequence>
<proteinExistence type="predicted"/>
<evidence type="ECO:0000313" key="2">
    <source>
        <dbReference type="Proteomes" id="UP000478052"/>
    </source>
</evidence>
<evidence type="ECO:0000313" key="1">
    <source>
        <dbReference type="EMBL" id="KAF0772679.1"/>
    </source>
</evidence>
<keyword evidence="2" id="KW-1185">Reference proteome</keyword>
<protein>
    <submittedName>
        <fullName evidence="1">Uncharacterized protein</fullName>
    </submittedName>
</protein>
<comment type="caution">
    <text evidence="1">The sequence shown here is derived from an EMBL/GenBank/DDBJ whole genome shotgun (WGS) entry which is preliminary data.</text>
</comment>
<dbReference type="Proteomes" id="UP000478052">
    <property type="component" value="Unassembled WGS sequence"/>
</dbReference>
<dbReference type="AlphaFoldDB" id="A0A6G0ZMT6"/>
<reference evidence="1 2" key="1">
    <citation type="submission" date="2019-08" db="EMBL/GenBank/DDBJ databases">
        <title>Whole genome of Aphis craccivora.</title>
        <authorList>
            <person name="Voronova N.V."/>
            <person name="Shulinski R.S."/>
            <person name="Bandarenka Y.V."/>
            <person name="Zhorov D.G."/>
            <person name="Warner D."/>
        </authorList>
    </citation>
    <scope>NUCLEOTIDE SEQUENCE [LARGE SCALE GENOMIC DNA]</scope>
    <source>
        <strain evidence="1">180601</strain>
        <tissue evidence="1">Whole Body</tissue>
    </source>
</reference>
<organism evidence="1 2">
    <name type="scientific">Aphis craccivora</name>
    <name type="common">Cowpea aphid</name>
    <dbReference type="NCBI Taxonomy" id="307492"/>
    <lineage>
        <taxon>Eukaryota</taxon>
        <taxon>Metazoa</taxon>
        <taxon>Ecdysozoa</taxon>
        <taxon>Arthropoda</taxon>
        <taxon>Hexapoda</taxon>
        <taxon>Insecta</taxon>
        <taxon>Pterygota</taxon>
        <taxon>Neoptera</taxon>
        <taxon>Paraneoptera</taxon>
        <taxon>Hemiptera</taxon>
        <taxon>Sternorrhyncha</taxon>
        <taxon>Aphidomorpha</taxon>
        <taxon>Aphidoidea</taxon>
        <taxon>Aphididae</taxon>
        <taxon>Aphidini</taxon>
        <taxon>Aphis</taxon>
        <taxon>Aphis</taxon>
    </lineage>
</organism>